<dbReference type="AlphaFoldDB" id="A0A9D2NVL8"/>
<dbReference type="Proteomes" id="UP000823894">
    <property type="component" value="Unassembled WGS sequence"/>
</dbReference>
<sequence>MQACLQKAEGDGFTIWRTPYSEKEPQGGGFELACVERKKKPAATALQAWPQIQEVKQI</sequence>
<comment type="caution">
    <text evidence="1">The sequence shown here is derived from an EMBL/GenBank/DDBJ whole genome shotgun (WGS) entry which is preliminary data.</text>
</comment>
<proteinExistence type="predicted"/>
<evidence type="ECO:0000313" key="1">
    <source>
        <dbReference type="EMBL" id="HJC38180.1"/>
    </source>
</evidence>
<evidence type="ECO:0000313" key="2">
    <source>
        <dbReference type="Proteomes" id="UP000823894"/>
    </source>
</evidence>
<protein>
    <submittedName>
        <fullName evidence="1">Uncharacterized protein</fullName>
    </submittedName>
</protein>
<gene>
    <name evidence="1" type="ORF">H9757_03820</name>
</gene>
<organism evidence="1 2">
    <name type="scientific">Candidatus Mediterraneibacter faecigallinarum</name>
    <dbReference type="NCBI Taxonomy" id="2838669"/>
    <lineage>
        <taxon>Bacteria</taxon>
        <taxon>Bacillati</taxon>
        <taxon>Bacillota</taxon>
        <taxon>Clostridia</taxon>
        <taxon>Lachnospirales</taxon>
        <taxon>Lachnospiraceae</taxon>
        <taxon>Mediterraneibacter</taxon>
    </lineage>
</organism>
<accession>A0A9D2NVL8</accession>
<reference evidence="1" key="2">
    <citation type="submission" date="2021-04" db="EMBL/GenBank/DDBJ databases">
        <authorList>
            <person name="Gilroy R."/>
        </authorList>
    </citation>
    <scope>NUCLEOTIDE SEQUENCE</scope>
    <source>
        <strain evidence="1">ChiGjej1B1-1692</strain>
    </source>
</reference>
<reference evidence="1" key="1">
    <citation type="journal article" date="2021" name="PeerJ">
        <title>Extensive microbial diversity within the chicken gut microbiome revealed by metagenomics and culture.</title>
        <authorList>
            <person name="Gilroy R."/>
            <person name="Ravi A."/>
            <person name="Getino M."/>
            <person name="Pursley I."/>
            <person name="Horton D.L."/>
            <person name="Alikhan N.F."/>
            <person name="Baker D."/>
            <person name="Gharbi K."/>
            <person name="Hall N."/>
            <person name="Watson M."/>
            <person name="Adriaenssens E.M."/>
            <person name="Foster-Nyarko E."/>
            <person name="Jarju S."/>
            <person name="Secka A."/>
            <person name="Antonio M."/>
            <person name="Oren A."/>
            <person name="Chaudhuri R.R."/>
            <person name="La Ragione R."/>
            <person name="Hildebrand F."/>
            <person name="Pallen M.J."/>
        </authorList>
    </citation>
    <scope>NUCLEOTIDE SEQUENCE</scope>
    <source>
        <strain evidence="1">ChiGjej1B1-1692</strain>
    </source>
</reference>
<name>A0A9D2NVL8_9FIRM</name>
<dbReference type="EMBL" id="DWWK01000047">
    <property type="protein sequence ID" value="HJC38180.1"/>
    <property type="molecule type" value="Genomic_DNA"/>
</dbReference>